<dbReference type="RefSeq" id="WP_379788248.1">
    <property type="nucleotide sequence ID" value="NZ_JBHSHL010000022.1"/>
</dbReference>
<proteinExistence type="inferred from homology"/>
<sequence>MTKKRKFILVFSILAALCLNACTPKETEHSGKPVVYVSFYPIYDLVSQVAGDTVDVRTFMPMDKTPHLWEPTPRDIKHLKDADLLVVNGANVESWVDQVRESLPELKILTLSDYVELISYKGAAVTGDFQYMCQYDAQADKEYKIGFAHTHEDIMRVTFIDNSSGMDSKELIKKGKQTMEKRGKLIPQKSVIEVEEGKVYNLEMSHEQGEIFYKFPQNGRWVFISDRISEQLLPYDLQDSSTGTNLETEVLLEGSTSGLDKITYDPHSWLSLDNSKLFLNAIHDTLCELYPEHTRMYYKNKVKTVDKINDLKVEYQPKFAALDKKEFITTHYAYEYLAREFGLVQFPLQGLVSTESPGLKTIRKAIDYSHNKGINTIFYEYGTDPKSAATLAEEIGGEAVGLASMEYKTDMTTDESVHYQDLMRYNLEQIYKSLTKEER</sequence>
<dbReference type="SUPFAM" id="SSF53807">
    <property type="entry name" value="Helical backbone' metal receptor"/>
    <property type="match status" value="1"/>
</dbReference>
<comment type="similarity">
    <text evidence="1 4">Belongs to the bacterial solute-binding protein 9 family.</text>
</comment>
<evidence type="ECO:0000256" key="1">
    <source>
        <dbReference type="ARBA" id="ARBA00011028"/>
    </source>
</evidence>
<dbReference type="InterPro" id="IPR006129">
    <property type="entry name" value="AdhesinB"/>
</dbReference>
<organism evidence="6 7">
    <name type="scientific">Filifactor villosus</name>
    <dbReference type="NCBI Taxonomy" id="29374"/>
    <lineage>
        <taxon>Bacteria</taxon>
        <taxon>Bacillati</taxon>
        <taxon>Bacillota</taxon>
        <taxon>Clostridia</taxon>
        <taxon>Peptostreptococcales</taxon>
        <taxon>Filifactoraceae</taxon>
        <taxon>Filifactor</taxon>
    </lineage>
</organism>
<gene>
    <name evidence="6" type="ORF">ACFO4R_06510</name>
</gene>
<dbReference type="PRINTS" id="PR00690">
    <property type="entry name" value="ADHESNFAMILY"/>
</dbReference>
<evidence type="ECO:0000256" key="5">
    <source>
        <dbReference type="SAM" id="SignalP"/>
    </source>
</evidence>
<evidence type="ECO:0000256" key="2">
    <source>
        <dbReference type="ARBA" id="ARBA00022448"/>
    </source>
</evidence>
<reference evidence="7" key="1">
    <citation type="journal article" date="2019" name="Int. J. Syst. Evol. Microbiol.">
        <title>The Global Catalogue of Microorganisms (GCM) 10K type strain sequencing project: providing services to taxonomists for standard genome sequencing and annotation.</title>
        <authorList>
            <consortium name="The Broad Institute Genomics Platform"/>
            <consortium name="The Broad Institute Genome Sequencing Center for Infectious Disease"/>
            <person name="Wu L."/>
            <person name="Ma J."/>
        </authorList>
    </citation>
    <scope>NUCLEOTIDE SEQUENCE [LARGE SCALE GENOMIC DNA]</scope>
    <source>
        <strain evidence="7">CCUG 46385</strain>
    </source>
</reference>
<feature type="chain" id="PRO_5046910567" evidence="5">
    <location>
        <begin position="22"/>
        <end position="439"/>
    </location>
</feature>
<dbReference type="Proteomes" id="UP001595916">
    <property type="component" value="Unassembled WGS sequence"/>
</dbReference>
<evidence type="ECO:0000313" key="6">
    <source>
        <dbReference type="EMBL" id="MFC4804733.1"/>
    </source>
</evidence>
<dbReference type="EMBL" id="JBHSHL010000022">
    <property type="protein sequence ID" value="MFC4804733.1"/>
    <property type="molecule type" value="Genomic_DNA"/>
</dbReference>
<protein>
    <submittedName>
        <fullName evidence="6">Metal ABC transporter substrate-binding protein</fullName>
    </submittedName>
</protein>
<dbReference type="Pfam" id="PF01297">
    <property type="entry name" value="ZnuA"/>
    <property type="match status" value="1"/>
</dbReference>
<dbReference type="InterPro" id="IPR050492">
    <property type="entry name" value="Bact_metal-bind_prot9"/>
</dbReference>
<dbReference type="PANTHER" id="PTHR42953:SF3">
    <property type="entry name" value="HIGH-AFFINITY ZINC UPTAKE SYSTEM PROTEIN ZNUA"/>
    <property type="match status" value="1"/>
</dbReference>
<keyword evidence="2 4" id="KW-0813">Transport</keyword>
<evidence type="ECO:0000313" key="7">
    <source>
        <dbReference type="Proteomes" id="UP001595916"/>
    </source>
</evidence>
<keyword evidence="7" id="KW-1185">Reference proteome</keyword>
<accession>A0ABV9QKJ6</accession>
<evidence type="ECO:0000256" key="4">
    <source>
        <dbReference type="RuleBase" id="RU003512"/>
    </source>
</evidence>
<dbReference type="InterPro" id="IPR006128">
    <property type="entry name" value="Lipoprotein_PsaA-like"/>
</dbReference>
<dbReference type="InterPro" id="IPR006127">
    <property type="entry name" value="ZnuA-like"/>
</dbReference>
<comment type="caution">
    <text evidence="6">The sequence shown here is derived from an EMBL/GenBank/DDBJ whole genome shotgun (WGS) entry which is preliminary data.</text>
</comment>
<dbReference type="PANTHER" id="PTHR42953">
    <property type="entry name" value="HIGH-AFFINITY ZINC UPTAKE SYSTEM PROTEIN ZNUA-RELATED"/>
    <property type="match status" value="1"/>
</dbReference>
<dbReference type="Gene3D" id="3.40.50.1980">
    <property type="entry name" value="Nitrogenase molybdenum iron protein domain"/>
    <property type="match status" value="2"/>
</dbReference>
<keyword evidence="3 5" id="KW-0732">Signal</keyword>
<dbReference type="PRINTS" id="PR00691">
    <property type="entry name" value="ADHESINB"/>
</dbReference>
<name>A0ABV9QKJ6_9FIRM</name>
<feature type="signal peptide" evidence="5">
    <location>
        <begin position="1"/>
        <end position="21"/>
    </location>
</feature>
<evidence type="ECO:0000256" key="3">
    <source>
        <dbReference type="ARBA" id="ARBA00022729"/>
    </source>
</evidence>